<evidence type="ECO:0000313" key="1">
    <source>
        <dbReference type="EMBL" id="SIS11331.1"/>
    </source>
</evidence>
<name>A0A1N7GFI2_9ACTN</name>
<sequence>MVLAFGVSAPVSDPDATIDRFVDAMGTKVSHMKQVQPGPLSGVAKCGDAKLAENVPIGVCAWVDSNTRGMIAMYFKSGDQAATEFVKIRGEIEQRN</sequence>
<evidence type="ECO:0000313" key="2">
    <source>
        <dbReference type="Proteomes" id="UP000186096"/>
    </source>
</evidence>
<protein>
    <submittedName>
        <fullName evidence="1">Uncharacterized protein</fullName>
    </submittedName>
</protein>
<proteinExistence type="predicted"/>
<accession>A0A1N7GFI2</accession>
<dbReference type="EMBL" id="FTNI01000028">
    <property type="protein sequence ID" value="SIS11331.1"/>
    <property type="molecule type" value="Genomic_DNA"/>
</dbReference>
<dbReference type="AlphaFoldDB" id="A0A1N7GFI2"/>
<dbReference type="Proteomes" id="UP000186096">
    <property type="component" value="Unassembled WGS sequence"/>
</dbReference>
<keyword evidence="2" id="KW-1185">Reference proteome</keyword>
<organism evidence="1 2">
    <name type="scientific">Microbispora rosea</name>
    <dbReference type="NCBI Taxonomy" id="58117"/>
    <lineage>
        <taxon>Bacteria</taxon>
        <taxon>Bacillati</taxon>
        <taxon>Actinomycetota</taxon>
        <taxon>Actinomycetes</taxon>
        <taxon>Streptosporangiales</taxon>
        <taxon>Streptosporangiaceae</taxon>
        <taxon>Microbispora</taxon>
    </lineage>
</organism>
<gene>
    <name evidence="1" type="ORF">SAMN05421833_12897</name>
</gene>
<reference evidence="2" key="1">
    <citation type="submission" date="2017-01" db="EMBL/GenBank/DDBJ databases">
        <authorList>
            <person name="Varghese N."/>
            <person name="Submissions S."/>
        </authorList>
    </citation>
    <scope>NUCLEOTIDE SEQUENCE [LARGE SCALE GENOMIC DNA]</scope>
    <source>
        <strain evidence="2">ATCC 12950</strain>
    </source>
</reference>